<dbReference type="STRING" id="2512241.A0A553HNZ7"/>
<dbReference type="OrthoDB" id="5142818at2759"/>
<evidence type="ECO:0000313" key="2">
    <source>
        <dbReference type="EMBL" id="TRX89682.1"/>
    </source>
</evidence>
<protein>
    <recommendedName>
        <fullName evidence="4">ABM domain-containing protein</fullName>
    </recommendedName>
</protein>
<organism evidence="2 3">
    <name type="scientific">Xylaria flabelliformis</name>
    <dbReference type="NCBI Taxonomy" id="2512241"/>
    <lineage>
        <taxon>Eukaryota</taxon>
        <taxon>Fungi</taxon>
        <taxon>Dikarya</taxon>
        <taxon>Ascomycota</taxon>
        <taxon>Pezizomycotina</taxon>
        <taxon>Sordariomycetes</taxon>
        <taxon>Xylariomycetidae</taxon>
        <taxon>Xylariales</taxon>
        <taxon>Xylariaceae</taxon>
        <taxon>Xylaria</taxon>
    </lineage>
</organism>
<proteinExistence type="predicted"/>
<name>A0A553HNZ7_9PEZI</name>
<feature type="region of interest" description="Disordered" evidence="1">
    <location>
        <begin position="241"/>
        <end position="260"/>
    </location>
</feature>
<dbReference type="AlphaFoldDB" id="A0A553HNZ7"/>
<evidence type="ECO:0000313" key="3">
    <source>
        <dbReference type="Proteomes" id="UP000319160"/>
    </source>
</evidence>
<gene>
    <name evidence="2" type="ORF">FHL15_009432</name>
</gene>
<dbReference type="EMBL" id="VFLP01000064">
    <property type="protein sequence ID" value="TRX89682.1"/>
    <property type="molecule type" value="Genomic_DNA"/>
</dbReference>
<sequence length="272" mass="31072">MARRGEPRRLRQGERRTSWTRFYLPPGQDWPEWPTDYPDRYLGPLADVADRNYVYLGRQVDDPTKAVFIVFWESADELSYFQHTPACGEFLRGLGCENKSLLSLQYDTGAFFEGHLLGRVTLNILTIPYTGVPDRKTWSNSIQHAFQGFMPKGGGKPGIPHIFRWKTSAWVDDGHQEQSAPVEIGPRHATYYLFYCWVGQTTSAVEEEISAKDPESHGLWAARVARVMPPVEAWEQERWDIKRAPLNTDPASGDDGDEDMDFVDDLELMGID</sequence>
<comment type="caution">
    <text evidence="2">The sequence shown here is derived from an EMBL/GenBank/DDBJ whole genome shotgun (WGS) entry which is preliminary data.</text>
</comment>
<dbReference type="Proteomes" id="UP000319160">
    <property type="component" value="Unassembled WGS sequence"/>
</dbReference>
<evidence type="ECO:0000256" key="1">
    <source>
        <dbReference type="SAM" id="MobiDB-lite"/>
    </source>
</evidence>
<accession>A0A553HNZ7</accession>
<reference evidence="3" key="1">
    <citation type="submission" date="2019-06" db="EMBL/GenBank/DDBJ databases">
        <title>Draft genome sequence of the griseofulvin-producing fungus Xylaria cubensis strain G536.</title>
        <authorList>
            <person name="Mead M.E."/>
            <person name="Raja H.A."/>
            <person name="Steenwyk J.L."/>
            <person name="Knowles S.L."/>
            <person name="Oberlies N.H."/>
            <person name="Rokas A."/>
        </authorList>
    </citation>
    <scope>NUCLEOTIDE SEQUENCE [LARGE SCALE GENOMIC DNA]</scope>
    <source>
        <strain evidence="3">G536</strain>
    </source>
</reference>
<keyword evidence="3" id="KW-1185">Reference proteome</keyword>
<evidence type="ECO:0008006" key="4">
    <source>
        <dbReference type="Google" id="ProtNLM"/>
    </source>
</evidence>